<evidence type="ECO:0000313" key="2">
    <source>
        <dbReference type="EMBL" id="GAA2631723.1"/>
    </source>
</evidence>
<dbReference type="EMBL" id="BAAARJ010000020">
    <property type="protein sequence ID" value="GAA2631723.1"/>
    <property type="molecule type" value="Genomic_DNA"/>
</dbReference>
<evidence type="ECO:0000256" key="1">
    <source>
        <dbReference type="SAM" id="Phobius"/>
    </source>
</evidence>
<protein>
    <submittedName>
        <fullName evidence="2">Uncharacterized protein</fullName>
    </submittedName>
</protein>
<proteinExistence type="predicted"/>
<keyword evidence="3" id="KW-1185">Reference proteome</keyword>
<name>A0ABN3QP73_9ACTN</name>
<keyword evidence="1" id="KW-1133">Transmembrane helix</keyword>
<dbReference type="Proteomes" id="UP001501447">
    <property type="component" value="Unassembled WGS sequence"/>
</dbReference>
<gene>
    <name evidence="2" type="ORF">GCM10009863_54360</name>
</gene>
<accession>A0ABN3QP73</accession>
<feature type="transmembrane region" description="Helical" evidence="1">
    <location>
        <begin position="93"/>
        <end position="114"/>
    </location>
</feature>
<keyword evidence="1" id="KW-0812">Transmembrane</keyword>
<organism evidence="2 3">
    <name type="scientific">Streptomyces axinellae</name>
    <dbReference type="NCBI Taxonomy" id="552788"/>
    <lineage>
        <taxon>Bacteria</taxon>
        <taxon>Bacillati</taxon>
        <taxon>Actinomycetota</taxon>
        <taxon>Actinomycetes</taxon>
        <taxon>Kitasatosporales</taxon>
        <taxon>Streptomycetaceae</taxon>
        <taxon>Streptomyces</taxon>
    </lineage>
</organism>
<evidence type="ECO:0000313" key="3">
    <source>
        <dbReference type="Proteomes" id="UP001501447"/>
    </source>
</evidence>
<reference evidence="2 3" key="1">
    <citation type="journal article" date="2019" name="Int. J. Syst. Evol. Microbiol.">
        <title>The Global Catalogue of Microorganisms (GCM) 10K type strain sequencing project: providing services to taxonomists for standard genome sequencing and annotation.</title>
        <authorList>
            <consortium name="The Broad Institute Genomics Platform"/>
            <consortium name="The Broad Institute Genome Sequencing Center for Infectious Disease"/>
            <person name="Wu L."/>
            <person name="Ma J."/>
        </authorList>
    </citation>
    <scope>NUCLEOTIDE SEQUENCE [LARGE SCALE GENOMIC DNA]</scope>
    <source>
        <strain evidence="2 3">JCM 16373</strain>
    </source>
</reference>
<comment type="caution">
    <text evidence="2">The sequence shown here is derived from an EMBL/GenBank/DDBJ whole genome shotgun (WGS) entry which is preliminary data.</text>
</comment>
<sequence>MLRELTLELCGFGRGVHQCLDGELVAGTGPAARHGVRPHQWLLRRYRIRVTVVGGAGCLTGRGLHRLDAGGLRLVGVGLWLVRLRLVRRVRLVGFRLSAVPAAVLGLRVLALLLPHPLFPGPRLSHVA</sequence>
<keyword evidence="1" id="KW-0472">Membrane</keyword>